<sequence length="74" mass="7960">MLRADEVAELSRIAAASATWGHPNIPAADLAAFAELRNTVTAARNRRRSWALALVLSPLAMLATLTVGMLSLFR</sequence>
<protein>
    <submittedName>
        <fullName evidence="2">Uncharacterized protein</fullName>
    </submittedName>
</protein>
<organism evidence="2 3">
    <name type="scientific">Microbacterium gallinarum</name>
    <dbReference type="NCBI Taxonomy" id="2762209"/>
    <lineage>
        <taxon>Bacteria</taxon>
        <taxon>Bacillati</taxon>
        <taxon>Actinomycetota</taxon>
        <taxon>Actinomycetes</taxon>
        <taxon>Micrococcales</taxon>
        <taxon>Microbacteriaceae</taxon>
        <taxon>Microbacterium</taxon>
    </lineage>
</organism>
<dbReference type="EMBL" id="JACSPM010000002">
    <property type="protein sequence ID" value="MBD8023304.1"/>
    <property type="molecule type" value="Genomic_DNA"/>
</dbReference>
<keyword evidence="1" id="KW-0812">Transmembrane</keyword>
<gene>
    <name evidence="2" type="ORF">H9622_06825</name>
</gene>
<evidence type="ECO:0000313" key="2">
    <source>
        <dbReference type="EMBL" id="MBD8023304.1"/>
    </source>
</evidence>
<keyword evidence="1" id="KW-1133">Transmembrane helix</keyword>
<comment type="caution">
    <text evidence="2">The sequence shown here is derived from an EMBL/GenBank/DDBJ whole genome shotgun (WGS) entry which is preliminary data.</text>
</comment>
<feature type="transmembrane region" description="Helical" evidence="1">
    <location>
        <begin position="50"/>
        <end position="73"/>
    </location>
</feature>
<reference evidence="2 3" key="1">
    <citation type="submission" date="2020-08" db="EMBL/GenBank/DDBJ databases">
        <title>A Genomic Blueprint of the Chicken Gut Microbiome.</title>
        <authorList>
            <person name="Gilroy R."/>
            <person name="Ravi A."/>
            <person name="Getino M."/>
            <person name="Pursley I."/>
            <person name="Horton D.L."/>
            <person name="Alikhan N.-F."/>
            <person name="Baker D."/>
            <person name="Gharbi K."/>
            <person name="Hall N."/>
            <person name="Watson M."/>
            <person name="Adriaenssens E.M."/>
            <person name="Foster-Nyarko E."/>
            <person name="Jarju S."/>
            <person name="Secka A."/>
            <person name="Antonio M."/>
            <person name="Oren A."/>
            <person name="Chaudhuri R."/>
            <person name="La Ragione R.M."/>
            <person name="Hildebrand F."/>
            <person name="Pallen M.J."/>
        </authorList>
    </citation>
    <scope>NUCLEOTIDE SEQUENCE [LARGE SCALE GENOMIC DNA]</scope>
    <source>
        <strain evidence="2 3">Sa1CUA4</strain>
    </source>
</reference>
<name>A0ABR8X225_9MICO</name>
<evidence type="ECO:0000256" key="1">
    <source>
        <dbReference type="SAM" id="Phobius"/>
    </source>
</evidence>
<keyword evidence="3" id="KW-1185">Reference proteome</keyword>
<evidence type="ECO:0000313" key="3">
    <source>
        <dbReference type="Proteomes" id="UP000602532"/>
    </source>
</evidence>
<dbReference type="Proteomes" id="UP000602532">
    <property type="component" value="Unassembled WGS sequence"/>
</dbReference>
<accession>A0ABR8X225</accession>
<proteinExistence type="predicted"/>
<keyword evidence="1" id="KW-0472">Membrane</keyword>